<comment type="caution">
    <text evidence="2">The sequence shown here is derived from an EMBL/GenBank/DDBJ whole genome shotgun (WGS) entry which is preliminary data.</text>
</comment>
<sequence>MRLSRRRPQREEPAPAREPERIPQRWVLILITAFLGGLTVGGLSGWAGAGVATALGLVGLLHRIMN</sequence>
<name>A0A4R4W899_9ACTN</name>
<accession>A0A4R4W899</accession>
<evidence type="ECO:0000256" key="1">
    <source>
        <dbReference type="SAM" id="Phobius"/>
    </source>
</evidence>
<evidence type="ECO:0000313" key="3">
    <source>
        <dbReference type="Proteomes" id="UP000295258"/>
    </source>
</evidence>
<feature type="transmembrane region" description="Helical" evidence="1">
    <location>
        <begin position="27"/>
        <end position="60"/>
    </location>
</feature>
<gene>
    <name evidence="2" type="ORF">E1292_10105</name>
</gene>
<keyword evidence="1" id="KW-0812">Transmembrane</keyword>
<evidence type="ECO:0000313" key="2">
    <source>
        <dbReference type="EMBL" id="TDD09420.1"/>
    </source>
</evidence>
<dbReference type="EMBL" id="SMKO01000017">
    <property type="protein sequence ID" value="TDD09420.1"/>
    <property type="molecule type" value="Genomic_DNA"/>
</dbReference>
<protein>
    <submittedName>
        <fullName evidence="2">Uncharacterized protein</fullName>
    </submittedName>
</protein>
<proteinExistence type="predicted"/>
<keyword evidence="3" id="KW-1185">Reference proteome</keyword>
<reference evidence="2 3" key="1">
    <citation type="submission" date="2019-03" db="EMBL/GenBank/DDBJ databases">
        <title>Draft genome sequences of novel Actinobacteria.</title>
        <authorList>
            <person name="Sahin N."/>
            <person name="Ay H."/>
            <person name="Saygin H."/>
        </authorList>
    </citation>
    <scope>NUCLEOTIDE SEQUENCE [LARGE SCALE GENOMIC DNA]</scope>
    <source>
        <strain evidence="2 3">KC310</strain>
    </source>
</reference>
<dbReference type="AlphaFoldDB" id="A0A4R4W899"/>
<dbReference type="RefSeq" id="WP_132594346.1">
    <property type="nucleotide sequence ID" value="NZ_SMKO01000017.1"/>
</dbReference>
<dbReference type="Proteomes" id="UP000295258">
    <property type="component" value="Unassembled WGS sequence"/>
</dbReference>
<organism evidence="2 3">
    <name type="scientific">Nonomuraea deserti</name>
    <dbReference type="NCBI Taxonomy" id="1848322"/>
    <lineage>
        <taxon>Bacteria</taxon>
        <taxon>Bacillati</taxon>
        <taxon>Actinomycetota</taxon>
        <taxon>Actinomycetes</taxon>
        <taxon>Streptosporangiales</taxon>
        <taxon>Streptosporangiaceae</taxon>
        <taxon>Nonomuraea</taxon>
    </lineage>
</organism>
<keyword evidence="1" id="KW-1133">Transmembrane helix</keyword>
<keyword evidence="1" id="KW-0472">Membrane</keyword>